<organism evidence="1 2">
    <name type="scientific">Thomasclavelia spiroformis</name>
    <dbReference type="NCBI Taxonomy" id="29348"/>
    <lineage>
        <taxon>Bacteria</taxon>
        <taxon>Bacillati</taxon>
        <taxon>Bacillota</taxon>
        <taxon>Erysipelotrichia</taxon>
        <taxon>Erysipelotrichales</taxon>
        <taxon>Coprobacillaceae</taxon>
        <taxon>Thomasclavelia</taxon>
    </lineage>
</organism>
<protein>
    <submittedName>
        <fullName evidence="1">Uncharacterized protein</fullName>
    </submittedName>
</protein>
<accession>A0A943EHK9</accession>
<dbReference type="Proteomes" id="UP000751224">
    <property type="component" value="Unassembled WGS sequence"/>
</dbReference>
<sequence>MFGTDRKIKQVIDNEQIFKIEKEIYSDTKHVSELAIISMKYPNAIFTLFTSID</sequence>
<dbReference type="EMBL" id="JAGZCC010000027">
    <property type="protein sequence ID" value="MBS5588299.1"/>
    <property type="molecule type" value="Genomic_DNA"/>
</dbReference>
<evidence type="ECO:0000313" key="1">
    <source>
        <dbReference type="EMBL" id="MBS5588299.1"/>
    </source>
</evidence>
<name>A0A943EHK9_9FIRM</name>
<dbReference type="AlphaFoldDB" id="A0A943EHK9"/>
<proteinExistence type="predicted"/>
<gene>
    <name evidence="1" type="ORF">KHX14_05705</name>
</gene>
<reference evidence="1" key="1">
    <citation type="submission" date="2021-02" db="EMBL/GenBank/DDBJ databases">
        <title>Infant gut strain persistence is associated with maternal origin, phylogeny, and functional potential including surface adhesion and iron acquisition.</title>
        <authorList>
            <person name="Lou Y.C."/>
        </authorList>
    </citation>
    <scope>NUCLEOTIDE SEQUENCE</scope>
    <source>
        <strain evidence="1">L3_108_000G1_dasL3_108_000G1_metabat.metabat.11</strain>
    </source>
</reference>
<comment type="caution">
    <text evidence="1">The sequence shown here is derived from an EMBL/GenBank/DDBJ whole genome shotgun (WGS) entry which is preliminary data.</text>
</comment>
<evidence type="ECO:0000313" key="2">
    <source>
        <dbReference type="Proteomes" id="UP000751224"/>
    </source>
</evidence>
<dbReference type="RefSeq" id="WP_303886913.1">
    <property type="nucleotide sequence ID" value="NZ_JAGZCC010000027.1"/>
</dbReference>